<evidence type="ECO:0000256" key="2">
    <source>
        <dbReference type="ARBA" id="ARBA00022771"/>
    </source>
</evidence>
<keyword evidence="1" id="KW-0479">Metal-binding</keyword>
<keyword evidence="5" id="KW-0472">Membrane</keyword>
<proteinExistence type="predicted"/>
<evidence type="ECO:0000256" key="4">
    <source>
        <dbReference type="PROSITE-ProRule" id="PRU01343"/>
    </source>
</evidence>
<keyword evidence="5" id="KW-0812">Transmembrane</keyword>
<dbReference type="InterPro" id="IPR010666">
    <property type="entry name" value="Znf_GRF"/>
</dbReference>
<sequence>MSDGLDLGDVYPVCVCCRRAHIYTSWTDSNPGRRFWGCANYRGDLNCGFFRWFDPPICARSKQIIPGLLRRLRELEMRLGERDGLMDGLQGIDEEGSSAAGFRGNPHIDSRRRNWCSVLLLVIMILFVLGKKIVDNM</sequence>
<dbReference type="AlphaFoldDB" id="A0AA39SBI5"/>
<protein>
    <recommendedName>
        <fullName evidence="6">GRF-type domain-containing protein</fullName>
    </recommendedName>
</protein>
<keyword evidence="8" id="KW-1185">Reference proteome</keyword>
<reference evidence="7" key="2">
    <citation type="submission" date="2023-06" db="EMBL/GenBank/DDBJ databases">
        <authorList>
            <person name="Swenson N.G."/>
            <person name="Wegrzyn J.L."/>
            <person name="Mcevoy S.L."/>
        </authorList>
    </citation>
    <scope>NUCLEOTIDE SEQUENCE</scope>
    <source>
        <strain evidence="7">NS2018</strain>
        <tissue evidence="7">Leaf</tissue>
    </source>
</reference>
<dbReference type="GO" id="GO:0008270">
    <property type="term" value="F:zinc ion binding"/>
    <property type="evidence" value="ECO:0007669"/>
    <property type="project" value="UniProtKB-KW"/>
</dbReference>
<dbReference type="Pfam" id="PF06839">
    <property type="entry name" value="Zn_ribbon_GRF"/>
    <property type="match status" value="1"/>
</dbReference>
<keyword evidence="5" id="KW-1133">Transmembrane helix</keyword>
<gene>
    <name evidence="7" type="ORF">LWI29_028746</name>
</gene>
<evidence type="ECO:0000259" key="6">
    <source>
        <dbReference type="PROSITE" id="PS51999"/>
    </source>
</evidence>
<evidence type="ECO:0000256" key="3">
    <source>
        <dbReference type="ARBA" id="ARBA00022833"/>
    </source>
</evidence>
<dbReference type="PROSITE" id="PS51999">
    <property type="entry name" value="ZF_GRF"/>
    <property type="match status" value="1"/>
</dbReference>
<keyword evidence="3" id="KW-0862">Zinc</keyword>
<feature type="domain" description="GRF-type" evidence="6">
    <location>
        <begin position="14"/>
        <end position="56"/>
    </location>
</feature>
<reference evidence="7" key="1">
    <citation type="journal article" date="2022" name="Plant J.">
        <title>Strategies of tolerance reflected in two North American maple genomes.</title>
        <authorList>
            <person name="McEvoy S.L."/>
            <person name="Sezen U.U."/>
            <person name="Trouern-Trend A."/>
            <person name="McMahon S.M."/>
            <person name="Schaberg P.G."/>
            <person name="Yang J."/>
            <person name="Wegrzyn J.L."/>
            <person name="Swenson N.G."/>
        </authorList>
    </citation>
    <scope>NUCLEOTIDE SEQUENCE</scope>
    <source>
        <strain evidence="7">NS2018</strain>
    </source>
</reference>
<accession>A0AA39SBI5</accession>
<feature type="transmembrane region" description="Helical" evidence="5">
    <location>
        <begin position="115"/>
        <end position="134"/>
    </location>
</feature>
<evidence type="ECO:0000313" key="8">
    <source>
        <dbReference type="Proteomes" id="UP001168877"/>
    </source>
</evidence>
<organism evidence="7 8">
    <name type="scientific">Acer saccharum</name>
    <name type="common">Sugar maple</name>
    <dbReference type="NCBI Taxonomy" id="4024"/>
    <lineage>
        <taxon>Eukaryota</taxon>
        <taxon>Viridiplantae</taxon>
        <taxon>Streptophyta</taxon>
        <taxon>Embryophyta</taxon>
        <taxon>Tracheophyta</taxon>
        <taxon>Spermatophyta</taxon>
        <taxon>Magnoliopsida</taxon>
        <taxon>eudicotyledons</taxon>
        <taxon>Gunneridae</taxon>
        <taxon>Pentapetalae</taxon>
        <taxon>rosids</taxon>
        <taxon>malvids</taxon>
        <taxon>Sapindales</taxon>
        <taxon>Sapindaceae</taxon>
        <taxon>Hippocastanoideae</taxon>
        <taxon>Acereae</taxon>
        <taxon>Acer</taxon>
    </lineage>
</organism>
<dbReference type="Proteomes" id="UP001168877">
    <property type="component" value="Unassembled WGS sequence"/>
</dbReference>
<evidence type="ECO:0000256" key="1">
    <source>
        <dbReference type="ARBA" id="ARBA00022723"/>
    </source>
</evidence>
<name>A0AA39SBI5_ACESA</name>
<comment type="caution">
    <text evidence="7">The sequence shown here is derived from an EMBL/GenBank/DDBJ whole genome shotgun (WGS) entry which is preliminary data.</text>
</comment>
<evidence type="ECO:0000313" key="7">
    <source>
        <dbReference type="EMBL" id="KAK0587777.1"/>
    </source>
</evidence>
<evidence type="ECO:0000256" key="5">
    <source>
        <dbReference type="SAM" id="Phobius"/>
    </source>
</evidence>
<dbReference type="EMBL" id="JAUESC010000382">
    <property type="protein sequence ID" value="KAK0587777.1"/>
    <property type="molecule type" value="Genomic_DNA"/>
</dbReference>
<dbReference type="PANTHER" id="PTHR33248">
    <property type="entry name" value="ZINC ION-BINDING PROTEIN"/>
    <property type="match status" value="1"/>
</dbReference>
<keyword evidence="2 4" id="KW-0863">Zinc-finger</keyword>